<proteinExistence type="predicted"/>
<dbReference type="AlphaFoldDB" id="A0AAD5B8W0"/>
<dbReference type="Gene3D" id="2.60.40.10">
    <property type="entry name" value="Immunoglobulins"/>
    <property type="match status" value="1"/>
</dbReference>
<dbReference type="Proteomes" id="UP001205998">
    <property type="component" value="Unassembled WGS sequence"/>
</dbReference>
<gene>
    <name evidence="1" type="ORF">C0J50_12697</name>
</gene>
<reference evidence="1" key="1">
    <citation type="submission" date="2018-07" db="EMBL/GenBank/DDBJ databases">
        <title>Comparative genomics of catfishes provides insights into carnivory and benthic adaptation.</title>
        <authorList>
            <person name="Zhang Y."/>
            <person name="Wang D."/>
            <person name="Peng Z."/>
            <person name="Zheng S."/>
            <person name="Shao F."/>
            <person name="Tao W."/>
        </authorList>
    </citation>
    <scope>NUCLEOTIDE SEQUENCE</scope>
    <source>
        <strain evidence="1">Chongqing</strain>
    </source>
</reference>
<dbReference type="InterPro" id="IPR036179">
    <property type="entry name" value="Ig-like_dom_sf"/>
</dbReference>
<name>A0AAD5B8W0_SILAS</name>
<accession>A0AAD5B8W0</accession>
<evidence type="ECO:0000313" key="1">
    <source>
        <dbReference type="EMBL" id="KAI5629499.1"/>
    </source>
</evidence>
<evidence type="ECO:0000313" key="2">
    <source>
        <dbReference type="Proteomes" id="UP001205998"/>
    </source>
</evidence>
<comment type="caution">
    <text evidence="1">The sequence shown here is derived from an EMBL/GenBank/DDBJ whole genome shotgun (WGS) entry which is preliminary data.</text>
</comment>
<keyword evidence="2" id="KW-1185">Reference proteome</keyword>
<feature type="non-terminal residue" evidence="1">
    <location>
        <position position="32"/>
    </location>
</feature>
<dbReference type="InterPro" id="IPR013783">
    <property type="entry name" value="Ig-like_fold"/>
</dbReference>
<feature type="non-terminal residue" evidence="1">
    <location>
        <position position="1"/>
    </location>
</feature>
<sequence length="32" mass="3368">VTPESQTDFGSYNCTATNAIGSDSKEFLLISA</sequence>
<dbReference type="SUPFAM" id="SSF48726">
    <property type="entry name" value="Immunoglobulin"/>
    <property type="match status" value="1"/>
</dbReference>
<dbReference type="EMBL" id="MU535676">
    <property type="protein sequence ID" value="KAI5629499.1"/>
    <property type="molecule type" value="Genomic_DNA"/>
</dbReference>
<organism evidence="1 2">
    <name type="scientific">Silurus asotus</name>
    <name type="common">Amur catfish</name>
    <name type="synonym">Parasilurus asotus</name>
    <dbReference type="NCBI Taxonomy" id="30991"/>
    <lineage>
        <taxon>Eukaryota</taxon>
        <taxon>Metazoa</taxon>
        <taxon>Chordata</taxon>
        <taxon>Craniata</taxon>
        <taxon>Vertebrata</taxon>
        <taxon>Euteleostomi</taxon>
        <taxon>Actinopterygii</taxon>
        <taxon>Neopterygii</taxon>
        <taxon>Teleostei</taxon>
        <taxon>Ostariophysi</taxon>
        <taxon>Siluriformes</taxon>
        <taxon>Siluridae</taxon>
        <taxon>Silurus</taxon>
    </lineage>
</organism>
<protein>
    <submittedName>
        <fullName evidence="1">Neural cell adhesion molecule 1 isoform X7</fullName>
    </submittedName>
</protein>